<evidence type="ECO:0000256" key="1">
    <source>
        <dbReference type="SAM" id="Phobius"/>
    </source>
</evidence>
<gene>
    <name evidence="2" type="ORF">UC3_02292</name>
</gene>
<sequence length="157" mass="17916">MALYQTIYQMIKEQESAVVQAYLKNLKHSFKRGLILTLFIALFIVGLGISTLVLFQLSTYLGFFVIILFGLSLLFLCTFMIIYSIYPWPLKKSIHETVYVVLSSSANSIILLVLPILTCWFMTQWVFFLFVALGVAVSACLQLFFFIKVLEVDESGQ</sequence>
<dbReference type="eggNOG" id="COG5578">
    <property type="taxonomic scope" value="Bacteria"/>
</dbReference>
<keyword evidence="1" id="KW-0472">Membrane</keyword>
<proteinExistence type="predicted"/>
<keyword evidence="1" id="KW-0812">Transmembrane</keyword>
<name>R3TKK6_9ENTE</name>
<keyword evidence="3" id="KW-1185">Reference proteome</keyword>
<evidence type="ECO:0000313" key="2">
    <source>
        <dbReference type="EMBL" id="EOL41944.1"/>
    </source>
</evidence>
<dbReference type="EMBL" id="AJAT01000017">
    <property type="protein sequence ID" value="EOL41944.1"/>
    <property type="molecule type" value="Genomic_DNA"/>
</dbReference>
<keyword evidence="1" id="KW-1133">Transmembrane helix</keyword>
<feature type="transmembrane region" description="Helical" evidence="1">
    <location>
        <begin position="124"/>
        <end position="147"/>
    </location>
</feature>
<comment type="caution">
    <text evidence="2">The sequence shown here is derived from an EMBL/GenBank/DDBJ whole genome shotgun (WGS) entry which is preliminary data.</text>
</comment>
<dbReference type="PATRIC" id="fig|1158610.3.peg.2268"/>
<accession>R3TKK6</accession>
<feature type="transmembrane region" description="Helical" evidence="1">
    <location>
        <begin position="98"/>
        <end position="118"/>
    </location>
</feature>
<feature type="transmembrane region" description="Helical" evidence="1">
    <location>
        <begin position="61"/>
        <end position="86"/>
    </location>
</feature>
<dbReference type="STRING" id="154621.RV11_GL001721"/>
<dbReference type="AlphaFoldDB" id="R3TKK6"/>
<dbReference type="HOGENOM" id="CLU_119439_0_0_9"/>
<dbReference type="Proteomes" id="UP000013785">
    <property type="component" value="Unassembled WGS sequence"/>
</dbReference>
<evidence type="ECO:0000313" key="3">
    <source>
        <dbReference type="Proteomes" id="UP000013785"/>
    </source>
</evidence>
<reference evidence="2 3" key="1">
    <citation type="submission" date="2013-02" db="EMBL/GenBank/DDBJ databases">
        <title>The Genome Sequence of Enterococcus phoeniculicola BAA-412.</title>
        <authorList>
            <consortium name="The Broad Institute Genome Sequencing Platform"/>
            <consortium name="The Broad Institute Genome Sequencing Center for Infectious Disease"/>
            <person name="Earl A.M."/>
            <person name="Gilmore M.S."/>
            <person name="Lebreton F."/>
            <person name="Walker B."/>
            <person name="Young S.K."/>
            <person name="Zeng Q."/>
            <person name="Gargeya S."/>
            <person name="Fitzgerald M."/>
            <person name="Haas B."/>
            <person name="Abouelleil A."/>
            <person name="Alvarado L."/>
            <person name="Arachchi H.M."/>
            <person name="Berlin A.M."/>
            <person name="Chapman S.B."/>
            <person name="Dewar J."/>
            <person name="Goldberg J."/>
            <person name="Griggs A."/>
            <person name="Gujja S."/>
            <person name="Hansen M."/>
            <person name="Howarth C."/>
            <person name="Imamovic A."/>
            <person name="Larimer J."/>
            <person name="McCowan C."/>
            <person name="Murphy C."/>
            <person name="Neiman D."/>
            <person name="Pearson M."/>
            <person name="Priest M."/>
            <person name="Roberts A."/>
            <person name="Saif S."/>
            <person name="Shea T."/>
            <person name="Sisk P."/>
            <person name="Sykes S."/>
            <person name="Wortman J."/>
            <person name="Nusbaum C."/>
            <person name="Birren B."/>
        </authorList>
    </citation>
    <scope>NUCLEOTIDE SEQUENCE [LARGE SCALE GENOMIC DNA]</scope>
    <source>
        <strain evidence="2 3">ATCC BAA-412</strain>
    </source>
</reference>
<organism evidence="2 3">
    <name type="scientific">Enterococcus phoeniculicola ATCC BAA-412</name>
    <dbReference type="NCBI Taxonomy" id="1158610"/>
    <lineage>
        <taxon>Bacteria</taxon>
        <taxon>Bacillati</taxon>
        <taxon>Bacillota</taxon>
        <taxon>Bacilli</taxon>
        <taxon>Lactobacillales</taxon>
        <taxon>Enterococcaceae</taxon>
        <taxon>Enterococcus</taxon>
    </lineage>
</organism>
<feature type="transmembrane region" description="Helical" evidence="1">
    <location>
        <begin position="34"/>
        <end position="55"/>
    </location>
</feature>
<protein>
    <submittedName>
        <fullName evidence="2">Uncharacterized protein</fullName>
    </submittedName>
</protein>